<dbReference type="OrthoDB" id="7224166at2"/>
<dbReference type="Proteomes" id="UP000093796">
    <property type="component" value="Unassembled WGS sequence"/>
</dbReference>
<comment type="caution">
    <text evidence="2">The sequence shown here is derived from an EMBL/GenBank/DDBJ whole genome shotgun (WGS) entry which is preliminary data.</text>
</comment>
<evidence type="ECO:0000256" key="1">
    <source>
        <dbReference type="SAM" id="MobiDB-lite"/>
    </source>
</evidence>
<gene>
    <name evidence="2" type="ORF">SRCM100623_00958</name>
</gene>
<feature type="region of interest" description="Disordered" evidence="1">
    <location>
        <begin position="1"/>
        <end position="21"/>
    </location>
</feature>
<feature type="region of interest" description="Disordered" evidence="1">
    <location>
        <begin position="483"/>
        <end position="502"/>
    </location>
</feature>
<evidence type="ECO:0000313" key="3">
    <source>
        <dbReference type="Proteomes" id="UP000093796"/>
    </source>
</evidence>
<reference evidence="2 3" key="1">
    <citation type="submission" date="2016-05" db="EMBL/GenBank/DDBJ databases">
        <title>Genome sequencing of Acetobacter pasteurianus strain SRCM100623.</title>
        <authorList>
            <person name="Song Y.R."/>
        </authorList>
    </citation>
    <scope>NUCLEOTIDE SEQUENCE [LARGE SCALE GENOMIC DNA]</scope>
    <source>
        <strain evidence="2 3">SRCM100623</strain>
    </source>
</reference>
<dbReference type="AlphaFoldDB" id="A0A1A0DBA2"/>
<accession>A0A1A0DBA2</accession>
<name>A0A1A0DBA2_ACEPA</name>
<evidence type="ECO:0008006" key="4">
    <source>
        <dbReference type="Google" id="ProtNLM"/>
    </source>
</evidence>
<feature type="compositionally biased region" description="Pro residues" evidence="1">
    <location>
        <begin position="492"/>
        <end position="502"/>
    </location>
</feature>
<dbReference type="RefSeq" id="WP_064776077.1">
    <property type="nucleotide sequence ID" value="NZ_LYUD01000099.1"/>
</dbReference>
<dbReference type="EMBL" id="LYUD01000099">
    <property type="protein sequence ID" value="OAZ72419.1"/>
    <property type="molecule type" value="Genomic_DNA"/>
</dbReference>
<proteinExistence type="predicted"/>
<evidence type="ECO:0000313" key="2">
    <source>
        <dbReference type="EMBL" id="OAZ72419.1"/>
    </source>
</evidence>
<organism evidence="2 3">
    <name type="scientific">Acetobacter pasteurianus</name>
    <name type="common">Acetobacter turbidans</name>
    <dbReference type="NCBI Taxonomy" id="438"/>
    <lineage>
        <taxon>Bacteria</taxon>
        <taxon>Pseudomonadati</taxon>
        <taxon>Pseudomonadota</taxon>
        <taxon>Alphaproteobacteria</taxon>
        <taxon>Acetobacterales</taxon>
        <taxon>Acetobacteraceae</taxon>
        <taxon>Acetobacter</taxon>
    </lineage>
</organism>
<sequence length="502" mass="56755">METPTQIELQDADTLENPDDKQDSGFVLDALQDAAKVFKPWQDLCNRIDDTWGRTRELNDATDWADDDLDVFWASTEILKPAIYSRPPVPVVSTRFSIRDQFLDTASEMLERVIITTLSQTGIDDVMRGLRDDLIMAARGVAWVRLDEDGYHPRVVVEHLDRTDFLHEPARKWSEVGWVARCAWMTADEMRERFGDKREGGGQYVWEAAAFSERETRKGEGPHDNSKQAAVWEVWHRKDKRVYWVTEGVDVLLDSDDPRYDLETFWPCPKPVYGSTRRRSLHPIPDFVRYQSHLEKINDLTSRIYGLLDSIRVKGLIPSGSEVGDAVQIAMRENDDDSMFIPVPAAAFVGKGQEPIQFLPVDMFAQTVQGLIASRQQLMQDFYQLSGISDIMRGATDAQETLGAQQLKSQYGSIRVRDKVDALIACAKEICGIVGEIIAEEFDADDLAAMSMMKLPRDKDVKAQIKQVQQQAVDADKHLAGMQAQLQAQVQPPMPSPQVAPQ</sequence>
<dbReference type="PATRIC" id="fig|438.15.peg.1106"/>
<protein>
    <recommendedName>
        <fullName evidence="4">Phage portal protein</fullName>
    </recommendedName>
</protein>